<evidence type="ECO:0000313" key="1">
    <source>
        <dbReference type="EMBL" id="ASS91034.1"/>
    </source>
</evidence>
<protein>
    <submittedName>
        <fullName evidence="1">Uncharacterized protein</fullName>
    </submittedName>
</protein>
<evidence type="ECO:0000313" key="2">
    <source>
        <dbReference type="Proteomes" id="UP000214606"/>
    </source>
</evidence>
<dbReference type="AlphaFoldDB" id="A0A223E6Z9"/>
<dbReference type="Proteomes" id="UP000214606">
    <property type="component" value="Chromosome"/>
</dbReference>
<dbReference type="EMBL" id="CP017703">
    <property type="protein sequence ID" value="ASS91034.1"/>
    <property type="molecule type" value="Genomic_DNA"/>
</dbReference>
<organism evidence="1 2">
    <name type="scientific">Aeribacillus pallidus</name>
    <dbReference type="NCBI Taxonomy" id="33936"/>
    <lineage>
        <taxon>Bacteria</taxon>
        <taxon>Bacillati</taxon>
        <taxon>Bacillota</taxon>
        <taxon>Bacilli</taxon>
        <taxon>Bacillales</taxon>
        <taxon>Bacillaceae</taxon>
        <taxon>Aeribacillus</taxon>
    </lineage>
</organism>
<gene>
    <name evidence="1" type="ORF">AP3564_13095</name>
</gene>
<dbReference type="KEGG" id="apak:AP3564_13095"/>
<accession>A0A223E6Z9</accession>
<name>A0A223E6Z9_9BACI</name>
<reference evidence="1 2" key="1">
    <citation type="submission" date="2016-10" db="EMBL/GenBank/DDBJ databases">
        <title>The whole genome sequencing and assembly of Aeribacillus pallidus KCTC3564 strain.</title>
        <authorList>
            <person name="Lee Y.-J."/>
            <person name="Park M.-K."/>
            <person name="Yi H."/>
            <person name="Bahn Y.-S."/>
            <person name="Kim J.F."/>
            <person name="Lee D.-W."/>
        </authorList>
    </citation>
    <scope>NUCLEOTIDE SEQUENCE [LARGE SCALE GENOMIC DNA]</scope>
    <source>
        <strain evidence="1 2">KCTC3564</strain>
    </source>
</reference>
<proteinExistence type="predicted"/>
<sequence length="83" mass="9866">MLLIHSHHLIEIHFSLYDYSQIVCLDDRNKVVFSSFLCPSSIYLSGDFWKFFKNGLKYSEFSFIIKLYFVHPEITQRKKKLGG</sequence>